<evidence type="ECO:0000313" key="1">
    <source>
        <dbReference type="EMBL" id="CAE6455374.1"/>
    </source>
</evidence>
<feature type="non-terminal residue" evidence="1">
    <location>
        <position position="1"/>
    </location>
</feature>
<dbReference type="AlphaFoldDB" id="A0A8H3BGG9"/>
<dbReference type="Proteomes" id="UP000663853">
    <property type="component" value="Unassembled WGS sequence"/>
</dbReference>
<proteinExistence type="predicted"/>
<comment type="caution">
    <text evidence="1">The sequence shown here is derived from an EMBL/GenBank/DDBJ whole genome shotgun (WGS) entry which is preliminary data.</text>
</comment>
<protein>
    <submittedName>
        <fullName evidence="1">Uncharacterized protein</fullName>
    </submittedName>
</protein>
<reference evidence="1" key="1">
    <citation type="submission" date="2021-01" db="EMBL/GenBank/DDBJ databases">
        <authorList>
            <person name="Kaushik A."/>
        </authorList>
    </citation>
    <scope>NUCLEOTIDE SEQUENCE</scope>
    <source>
        <strain evidence="1">AG6-10EEA</strain>
    </source>
</reference>
<evidence type="ECO:0000313" key="2">
    <source>
        <dbReference type="Proteomes" id="UP000663853"/>
    </source>
</evidence>
<gene>
    <name evidence="1" type="ORF">RDB_LOCUS54294</name>
</gene>
<organism evidence="1 2">
    <name type="scientific">Rhizoctonia solani</name>
    <dbReference type="NCBI Taxonomy" id="456999"/>
    <lineage>
        <taxon>Eukaryota</taxon>
        <taxon>Fungi</taxon>
        <taxon>Dikarya</taxon>
        <taxon>Basidiomycota</taxon>
        <taxon>Agaricomycotina</taxon>
        <taxon>Agaricomycetes</taxon>
        <taxon>Cantharellales</taxon>
        <taxon>Ceratobasidiaceae</taxon>
        <taxon>Rhizoctonia</taxon>
    </lineage>
</organism>
<name>A0A8H3BGG9_9AGAM</name>
<dbReference type="EMBL" id="CAJMXA010001228">
    <property type="protein sequence ID" value="CAE6455374.1"/>
    <property type="molecule type" value="Genomic_DNA"/>
</dbReference>
<accession>A0A8H3BGG9</accession>
<sequence>VDAQKWKSHTPPCTAPLESIVPSLMFGTAIIYPSDTSTRSLRYRAEKPVYGVARSSDVLNAVFLLEDWNQPEARIQIVRVQTRVRLGAGYISIYSSHTIIDLQTRSRPTEDLRSDISEVTVTGGTQVEVAGDPTRCSGVGVALSGFNSREIQTRRKDCTVGDLDLQALVMQKSPETPELD</sequence>